<dbReference type="EMBL" id="CAFBMK010000001">
    <property type="protein sequence ID" value="CAB4891629.1"/>
    <property type="molecule type" value="Genomic_DNA"/>
</dbReference>
<name>A0A6J7FGX1_9ZZZZ</name>
<organism evidence="2">
    <name type="scientific">freshwater metagenome</name>
    <dbReference type="NCBI Taxonomy" id="449393"/>
    <lineage>
        <taxon>unclassified sequences</taxon>
        <taxon>metagenomes</taxon>
        <taxon>ecological metagenomes</taxon>
    </lineage>
</organism>
<evidence type="ECO:0000313" key="2">
    <source>
        <dbReference type="EMBL" id="CAB4891629.1"/>
    </source>
</evidence>
<reference evidence="2" key="1">
    <citation type="submission" date="2020-05" db="EMBL/GenBank/DDBJ databases">
        <authorList>
            <person name="Chiriac C."/>
            <person name="Salcher M."/>
            <person name="Ghai R."/>
            <person name="Kavagutti S V."/>
        </authorList>
    </citation>
    <scope>NUCLEOTIDE SEQUENCE</scope>
</reference>
<gene>
    <name evidence="2" type="ORF">UFOPK3564_00024</name>
</gene>
<sequence length="134" mass="13759">MPTNEDRPVTTHPQPAPADRTAPPLPDPVARFFAAVAAEAPDAVAAAFGSTGVVRDEGESLDLAGAPAISGWVRDHLLAASVRLEPRGVVAGDGGATTVEVEVSGDFPGSPGRSVMRFVLDGPLVGELRIEALR</sequence>
<dbReference type="Gene3D" id="3.10.450.50">
    <property type="match status" value="1"/>
</dbReference>
<dbReference type="SUPFAM" id="SSF54427">
    <property type="entry name" value="NTF2-like"/>
    <property type="match status" value="1"/>
</dbReference>
<dbReference type="AlphaFoldDB" id="A0A6J7FGX1"/>
<evidence type="ECO:0000256" key="1">
    <source>
        <dbReference type="SAM" id="MobiDB-lite"/>
    </source>
</evidence>
<proteinExistence type="predicted"/>
<feature type="region of interest" description="Disordered" evidence="1">
    <location>
        <begin position="1"/>
        <end position="26"/>
    </location>
</feature>
<accession>A0A6J7FGX1</accession>
<protein>
    <submittedName>
        <fullName evidence="2">Unannotated protein</fullName>
    </submittedName>
</protein>
<dbReference type="InterPro" id="IPR032710">
    <property type="entry name" value="NTF2-like_dom_sf"/>
</dbReference>